<evidence type="ECO:0000313" key="1">
    <source>
        <dbReference type="EMBL" id="EES52035.1"/>
    </source>
</evidence>
<protein>
    <recommendedName>
        <fullName evidence="3">Chorismate lyase</fullName>
    </recommendedName>
</protein>
<sequence length="168" mass="18326">MDGIFPGPIPPGFLELPGPFRILLGQDGTLTRSLSLLTGEPVMVEPIRLPETVKGLRKVYLRVPTAGRLVFARTQVLSLPPPPEDLQVDALMKGEAAIGQSMEARFGALRKEGYSIYPSRGPIDPDAEEREGILWTRSYRMISSSGAALLIEEFFLPSLFFLAGGASR</sequence>
<reference evidence="1 2" key="1">
    <citation type="journal article" date="2009" name="Appl. Environ. Microbiol.">
        <title>Community genomic and proteomic analyses of chemoautotrophic iron-oxidizing "Leptospirillum rubarum" (Group II) and "Leptospirillum ferrodiazotrophum" (Group III) bacteria in acid mine drainage biofilms.</title>
        <authorList>
            <person name="Goltsman D.S."/>
            <person name="Denef V.J."/>
            <person name="Singer S.W."/>
            <person name="VerBerkmoes N.C."/>
            <person name="Lefsrud M."/>
            <person name="Mueller R.S."/>
            <person name="Dick G.J."/>
            <person name="Sun C.L."/>
            <person name="Wheeler K.E."/>
            <person name="Zemla A."/>
            <person name="Baker B.J."/>
            <person name="Hauser L."/>
            <person name="Land M."/>
            <person name="Shah M.B."/>
            <person name="Thelen M.P."/>
            <person name="Hettich R.L."/>
            <person name="Banfield J.F."/>
        </authorList>
    </citation>
    <scope>NUCLEOTIDE SEQUENCE [LARGE SCALE GENOMIC DNA]</scope>
</reference>
<evidence type="ECO:0008006" key="3">
    <source>
        <dbReference type="Google" id="ProtNLM"/>
    </source>
</evidence>
<accession>C6HZ24</accession>
<dbReference type="SUPFAM" id="SSF64288">
    <property type="entry name" value="Chorismate lyase-like"/>
    <property type="match status" value="1"/>
</dbReference>
<keyword evidence="2" id="KW-1185">Reference proteome</keyword>
<dbReference type="Gene3D" id="3.40.1410.10">
    <property type="entry name" value="Chorismate lyase-like"/>
    <property type="match status" value="1"/>
</dbReference>
<evidence type="ECO:0000313" key="2">
    <source>
        <dbReference type="Proteomes" id="UP000009374"/>
    </source>
</evidence>
<organism evidence="1 2">
    <name type="scientific">Leptospirillum ferrodiazotrophum</name>
    <dbReference type="NCBI Taxonomy" id="412449"/>
    <lineage>
        <taxon>Bacteria</taxon>
        <taxon>Pseudomonadati</taxon>
        <taxon>Nitrospirota</taxon>
        <taxon>Nitrospiria</taxon>
        <taxon>Nitrospirales</taxon>
        <taxon>Nitrospiraceae</taxon>
        <taxon>Leptospirillum</taxon>
    </lineage>
</organism>
<dbReference type="EMBL" id="GG693880">
    <property type="protein sequence ID" value="EES52035.1"/>
    <property type="molecule type" value="Genomic_DNA"/>
</dbReference>
<dbReference type="InterPro" id="IPR028978">
    <property type="entry name" value="Chorismate_lyase_/UTRA_dom_sf"/>
</dbReference>
<dbReference type="AlphaFoldDB" id="C6HZ24"/>
<gene>
    <name evidence="1" type="ORF">UBAL3_94530002</name>
</gene>
<name>C6HZ24_9BACT</name>
<proteinExistence type="predicted"/>
<dbReference type="Proteomes" id="UP000009374">
    <property type="component" value="Unassembled WGS sequence"/>
</dbReference>